<evidence type="ECO:0008006" key="3">
    <source>
        <dbReference type="Google" id="ProtNLM"/>
    </source>
</evidence>
<evidence type="ECO:0000313" key="2">
    <source>
        <dbReference type="Proteomes" id="UP000262621"/>
    </source>
</evidence>
<dbReference type="InterPro" id="IPR000415">
    <property type="entry name" value="Nitroreductase-like"/>
</dbReference>
<gene>
    <name evidence="1" type="ORF">D0Q02_05765</name>
</gene>
<dbReference type="Gene3D" id="3.40.109.10">
    <property type="entry name" value="NADH Oxidase"/>
    <property type="match status" value="1"/>
</dbReference>
<protein>
    <recommendedName>
        <fullName evidence="3">Nitroreductase domain-containing protein</fullName>
    </recommendedName>
</protein>
<dbReference type="EMBL" id="QVFU01000003">
    <property type="protein sequence ID" value="RFS47494.1"/>
    <property type="molecule type" value="Genomic_DNA"/>
</dbReference>
<comment type="caution">
    <text evidence="1">The sequence shown here is derived from an EMBL/GenBank/DDBJ whole genome shotgun (WGS) entry which is preliminary data.</text>
</comment>
<name>A0A372G3L7_9ACTN</name>
<proteinExistence type="predicted"/>
<keyword evidence="2" id="KW-1185">Reference proteome</keyword>
<organism evidence="1 2">
    <name type="scientific">Micromonospora craniellae</name>
    <dbReference type="NCBI Taxonomy" id="2294034"/>
    <lineage>
        <taxon>Bacteria</taxon>
        <taxon>Bacillati</taxon>
        <taxon>Actinomycetota</taxon>
        <taxon>Actinomycetes</taxon>
        <taxon>Micromonosporales</taxon>
        <taxon>Micromonosporaceae</taxon>
        <taxon>Micromonospora</taxon>
    </lineage>
</organism>
<reference evidence="1 2" key="1">
    <citation type="submission" date="2018-08" db="EMBL/GenBank/DDBJ databases">
        <title>Verrucosispora craniellae sp. nov., isolated from a marine sponge in the South China Sea.</title>
        <authorList>
            <person name="Li L."/>
            <person name="Lin H.W."/>
        </authorList>
    </citation>
    <scope>NUCLEOTIDE SEQUENCE [LARGE SCALE GENOMIC DNA]</scope>
    <source>
        <strain evidence="1 2">LHW63014</strain>
    </source>
</reference>
<dbReference type="Proteomes" id="UP000262621">
    <property type="component" value="Unassembled WGS sequence"/>
</dbReference>
<evidence type="ECO:0000313" key="1">
    <source>
        <dbReference type="EMBL" id="RFS47494.1"/>
    </source>
</evidence>
<dbReference type="AlphaFoldDB" id="A0A372G3L7"/>
<dbReference type="GO" id="GO:0016491">
    <property type="term" value="F:oxidoreductase activity"/>
    <property type="evidence" value="ECO:0007669"/>
    <property type="project" value="InterPro"/>
</dbReference>
<sequence>MAGGPDRNVPPVPCSGRYRRIRVSISAEVTMSKTLPLRPRVEEVEHLLRTRQPVRRFVTDPLPRPDVLRVCQAGADAGLPVAPGDAHTARWLVFARAVSDTAPGVHEYRDGDLVPAAGLSAAEAMAGLASDASATAPCVVAPVWILGTARTGPDVDDHLDLLLRTGASLHAAYLLAMRSGLGGHLFRGPHPATGSGGWDGLAARPFLALAFGHPDRRPGGR</sequence>
<accession>A0A372G3L7</accession>